<dbReference type="Pfam" id="PF04677">
    <property type="entry name" value="CwfJ_C_1"/>
    <property type="match status" value="1"/>
</dbReference>
<dbReference type="PANTHER" id="PTHR12072">
    <property type="entry name" value="CWF19, CELL CYCLE CONTROL PROTEIN"/>
    <property type="match status" value="1"/>
</dbReference>
<dbReference type="GO" id="GO:0000398">
    <property type="term" value="P:mRNA splicing, via spliceosome"/>
    <property type="evidence" value="ECO:0007669"/>
    <property type="project" value="TreeGrafter"/>
</dbReference>
<feature type="domain" description="Cwf19-like protein C-terminal" evidence="1">
    <location>
        <begin position="425"/>
        <end position="509"/>
    </location>
</feature>
<comment type="caution">
    <text evidence="3">The sequence shown here is derived from an EMBL/GenBank/DDBJ whole genome shotgun (WGS) entry which is preliminary data.</text>
</comment>
<dbReference type="InterPro" id="IPR040194">
    <property type="entry name" value="Cwf19-like"/>
</dbReference>
<evidence type="ECO:0000259" key="1">
    <source>
        <dbReference type="Pfam" id="PF04676"/>
    </source>
</evidence>
<dbReference type="InterPro" id="IPR006768">
    <property type="entry name" value="Cwf19-like_C_dom-1"/>
</dbReference>
<dbReference type="InterPro" id="IPR006767">
    <property type="entry name" value="Cwf19-like_C_dom-2"/>
</dbReference>
<dbReference type="Pfam" id="PF04676">
    <property type="entry name" value="CwfJ_C_2"/>
    <property type="match status" value="1"/>
</dbReference>
<evidence type="ECO:0000313" key="4">
    <source>
        <dbReference type="Proteomes" id="UP001165063"/>
    </source>
</evidence>
<gene>
    <name evidence="3" type="ORF">Amon01_000105800</name>
</gene>
<dbReference type="PANTHER" id="PTHR12072:SF4">
    <property type="entry name" value="CWF19-LIKE PROTEIN 1"/>
    <property type="match status" value="1"/>
</dbReference>
<dbReference type="OrthoDB" id="444325at2759"/>
<dbReference type="Proteomes" id="UP001165063">
    <property type="component" value="Unassembled WGS sequence"/>
</dbReference>
<evidence type="ECO:0000313" key="3">
    <source>
        <dbReference type="EMBL" id="GMG20212.1"/>
    </source>
</evidence>
<dbReference type="AlphaFoldDB" id="A0A9W7DE64"/>
<dbReference type="GO" id="GO:0061632">
    <property type="term" value="F:RNA lariat debranching enzyme activator activity"/>
    <property type="evidence" value="ECO:0007669"/>
    <property type="project" value="TreeGrafter"/>
</dbReference>
<proteinExistence type="predicted"/>
<dbReference type="GO" id="GO:0071014">
    <property type="term" value="C:post-mRNA release spliceosomal complex"/>
    <property type="evidence" value="ECO:0007669"/>
    <property type="project" value="TreeGrafter"/>
</dbReference>
<keyword evidence="4" id="KW-1185">Reference proteome</keyword>
<reference evidence="3" key="1">
    <citation type="submission" date="2023-04" db="EMBL/GenBank/DDBJ databases">
        <title>Ambrosiozyma monospora NBRC 1965.</title>
        <authorList>
            <person name="Ichikawa N."/>
            <person name="Sato H."/>
            <person name="Tonouchi N."/>
        </authorList>
    </citation>
    <scope>NUCLEOTIDE SEQUENCE</scope>
    <source>
        <strain evidence="3">NBRC 1965</strain>
    </source>
</reference>
<name>A0A9W7DE64_AMBMO</name>
<organism evidence="3 4">
    <name type="scientific">Ambrosiozyma monospora</name>
    <name type="common">Yeast</name>
    <name type="synonym">Endomycopsis monosporus</name>
    <dbReference type="NCBI Taxonomy" id="43982"/>
    <lineage>
        <taxon>Eukaryota</taxon>
        <taxon>Fungi</taxon>
        <taxon>Dikarya</taxon>
        <taxon>Ascomycota</taxon>
        <taxon>Saccharomycotina</taxon>
        <taxon>Pichiomycetes</taxon>
        <taxon>Pichiales</taxon>
        <taxon>Pichiaceae</taxon>
        <taxon>Ambrosiozyma</taxon>
    </lineage>
</organism>
<evidence type="ECO:0000259" key="2">
    <source>
        <dbReference type="Pfam" id="PF04677"/>
    </source>
</evidence>
<accession>A0A9W7DE64</accession>
<sequence>MSHSSKQKFLILNPDPKDLEKTVKLSNSLQTKKGPFDTTIFLGDLITKDNAGLQETQTPETAIYFTEGQHKFSLENHKNDKLSFLGNSGIISLKSGLKLGYITGRLSDISDDELKTTFEDKEVDVLISFQWPSIIANEEKLTLVANSKLNQLLEWTKPRYWFSVGSETGRFFERLPFSWDEEQNRITRFISLGVHGSKDKYFYAFNLSLSPADDKLSVKKLGEKPKPIQAIISNVGRSAASVVPQNKRPAEESLEKQAVKKERKPVSIENCFFCLSNPTVELHLIVSIAETCYLTIAKGPLPMKNPLGFSGHGIIIPVNHFPTIKKYKESEETGLSKIEESKLFLEIAQYKSSLVKMFKSLGDYDVVFWDISRAKGIHGHTQFLPILSYNSAHLQETIDKQIEFAKQRYHNGMDYIKFTDKNDEKLSEIMNDSDYMSITLAKSETDQEIYLFKIDDENANIDMQFPRRVLAFLLRLTRRLHWTKCRETVDQESEQKAVFQEKFRPFDFTLQNNK</sequence>
<feature type="domain" description="Cwf19-like C-terminal" evidence="2">
    <location>
        <begin position="261"/>
        <end position="393"/>
    </location>
</feature>
<dbReference type="EMBL" id="BSXU01000312">
    <property type="protein sequence ID" value="GMG20212.1"/>
    <property type="molecule type" value="Genomic_DNA"/>
</dbReference>
<protein>
    <submittedName>
        <fullName evidence="3">Unnamed protein product</fullName>
    </submittedName>
</protein>